<keyword evidence="1" id="KW-1133">Transmembrane helix</keyword>
<accession>A0A0V1HJG8</accession>
<evidence type="ECO:0000313" key="2">
    <source>
        <dbReference type="EMBL" id="KRZ10400.1"/>
    </source>
</evidence>
<dbReference type="AlphaFoldDB" id="A0A0V1HJG8"/>
<gene>
    <name evidence="2" type="ORF">T11_8674</name>
</gene>
<proteinExistence type="predicted"/>
<feature type="transmembrane region" description="Helical" evidence="1">
    <location>
        <begin position="68"/>
        <end position="88"/>
    </location>
</feature>
<dbReference type="EMBL" id="JYDP01000060">
    <property type="protein sequence ID" value="KRZ10400.1"/>
    <property type="molecule type" value="Genomic_DNA"/>
</dbReference>
<keyword evidence="3" id="KW-1185">Reference proteome</keyword>
<keyword evidence="1" id="KW-0812">Transmembrane</keyword>
<reference evidence="2 3" key="1">
    <citation type="submission" date="2015-01" db="EMBL/GenBank/DDBJ databases">
        <title>Evolution of Trichinella species and genotypes.</title>
        <authorList>
            <person name="Korhonen P.K."/>
            <person name="Edoardo P."/>
            <person name="Giuseppe L.R."/>
            <person name="Gasser R.B."/>
        </authorList>
    </citation>
    <scope>NUCLEOTIDE SEQUENCE [LARGE SCALE GENOMIC DNA]</scope>
    <source>
        <strain evidence="2">ISS1029</strain>
    </source>
</reference>
<evidence type="ECO:0000256" key="1">
    <source>
        <dbReference type="SAM" id="Phobius"/>
    </source>
</evidence>
<name>A0A0V1HJG8_9BILA</name>
<keyword evidence="1" id="KW-0472">Membrane</keyword>
<dbReference type="PROSITE" id="PS51257">
    <property type="entry name" value="PROKAR_LIPOPROTEIN"/>
    <property type="match status" value="1"/>
</dbReference>
<comment type="caution">
    <text evidence="2">The sequence shown here is derived from an EMBL/GenBank/DDBJ whole genome shotgun (WGS) entry which is preliminary data.</text>
</comment>
<dbReference type="Proteomes" id="UP000055024">
    <property type="component" value="Unassembled WGS sequence"/>
</dbReference>
<protein>
    <submittedName>
        <fullName evidence="2">Uncharacterized protein</fullName>
    </submittedName>
</protein>
<organism evidence="2 3">
    <name type="scientific">Trichinella zimbabwensis</name>
    <dbReference type="NCBI Taxonomy" id="268475"/>
    <lineage>
        <taxon>Eukaryota</taxon>
        <taxon>Metazoa</taxon>
        <taxon>Ecdysozoa</taxon>
        <taxon>Nematoda</taxon>
        <taxon>Enoplea</taxon>
        <taxon>Dorylaimia</taxon>
        <taxon>Trichinellida</taxon>
        <taxon>Trichinellidae</taxon>
        <taxon>Trichinella</taxon>
    </lineage>
</organism>
<sequence length="143" mass="16267">MNLREAAGMMIHHCHVDIRQFNVFSSYISTACDKFVVSGIKHFVVSYFCIAHLTLSQVDKEKNNALKIVIFSILVIVFCHLVLSAGYLTARHLARRQWEEGDNTKTALFPSFDWYVYAIQDADHFKGTKPQELSIAASETLIL</sequence>
<evidence type="ECO:0000313" key="3">
    <source>
        <dbReference type="Proteomes" id="UP000055024"/>
    </source>
</evidence>